<dbReference type="EMBL" id="JAPWIJ010000012">
    <property type="protein sequence ID" value="MCZ4521466.1"/>
    <property type="molecule type" value="Genomic_DNA"/>
</dbReference>
<dbReference type="Proteomes" id="UP001081071">
    <property type="component" value="Unassembled WGS sequence"/>
</dbReference>
<keyword evidence="3" id="KW-1185">Reference proteome</keyword>
<reference evidence="2" key="1">
    <citation type="submission" date="2022-12" db="EMBL/GenBank/DDBJ databases">
        <authorList>
            <person name="Krivoruchko A.V."/>
            <person name="Elkin A."/>
        </authorList>
    </citation>
    <scope>NUCLEOTIDE SEQUENCE</scope>
    <source>
        <strain evidence="2">IEGM 1391</strain>
    </source>
</reference>
<gene>
    <name evidence="2" type="ORF">O4220_23355</name>
</gene>
<name>A0ABT4MKG2_9NOCA</name>
<organism evidence="2 3">
    <name type="scientific">Rhodococcus ruber</name>
    <dbReference type="NCBI Taxonomy" id="1830"/>
    <lineage>
        <taxon>Bacteria</taxon>
        <taxon>Bacillati</taxon>
        <taxon>Actinomycetota</taxon>
        <taxon>Actinomycetes</taxon>
        <taxon>Mycobacteriales</taxon>
        <taxon>Nocardiaceae</taxon>
        <taxon>Rhodococcus</taxon>
    </lineage>
</organism>
<dbReference type="InterPro" id="IPR032716">
    <property type="entry name" value="ACC_epsilon"/>
</dbReference>
<comment type="caution">
    <text evidence="2">The sequence shown here is derived from an EMBL/GenBank/DDBJ whole genome shotgun (WGS) entry which is preliminary data.</text>
</comment>
<proteinExistence type="predicted"/>
<feature type="region of interest" description="Disordered" evidence="1">
    <location>
        <begin position="1"/>
        <end position="22"/>
    </location>
</feature>
<evidence type="ECO:0000313" key="3">
    <source>
        <dbReference type="Proteomes" id="UP001081071"/>
    </source>
</evidence>
<accession>A0ABT4MKG2</accession>
<dbReference type="RefSeq" id="WP_269607911.1">
    <property type="nucleotide sequence ID" value="NZ_JAPWIJ010000012.1"/>
</dbReference>
<sequence length="93" mass="9615">MSGEANHDAVSGEANHDAVSGEANHVAASGSWLFRGCPTDTDIAAVVAVLSAAQPSVVEQSPPALDLWGRPEDMHRYGIAGAPALFVNARYGQ</sequence>
<evidence type="ECO:0000313" key="2">
    <source>
        <dbReference type="EMBL" id="MCZ4521466.1"/>
    </source>
</evidence>
<evidence type="ECO:0000256" key="1">
    <source>
        <dbReference type="SAM" id="MobiDB-lite"/>
    </source>
</evidence>
<dbReference type="Pfam" id="PF13822">
    <property type="entry name" value="ACC_epsilon"/>
    <property type="match status" value="1"/>
</dbReference>
<protein>
    <submittedName>
        <fullName evidence="2">Acyl-CoA carboxylase epsilon subunit</fullName>
    </submittedName>
</protein>